<dbReference type="InterPro" id="IPR050109">
    <property type="entry name" value="HTH-type_TetR-like_transc_reg"/>
</dbReference>
<dbReference type="PRINTS" id="PR00455">
    <property type="entry name" value="HTHTETR"/>
</dbReference>
<evidence type="ECO:0000256" key="4">
    <source>
        <dbReference type="PROSITE-ProRule" id="PRU00335"/>
    </source>
</evidence>
<keyword evidence="1" id="KW-0805">Transcription regulation</keyword>
<name>A0A7V4E6E9_9DEIN</name>
<dbReference type="AlphaFoldDB" id="A0A7V4E6E9"/>
<dbReference type="FunFam" id="1.10.10.60:FF:000141">
    <property type="entry name" value="TetR family transcriptional regulator"/>
    <property type="match status" value="1"/>
</dbReference>
<gene>
    <name evidence="7" type="ORF">ENT80_02280</name>
    <name evidence="6" type="ORF">ENU54_07880</name>
</gene>
<evidence type="ECO:0000256" key="3">
    <source>
        <dbReference type="ARBA" id="ARBA00023163"/>
    </source>
</evidence>
<evidence type="ECO:0000259" key="5">
    <source>
        <dbReference type="PROSITE" id="PS50977"/>
    </source>
</evidence>
<dbReference type="InterPro" id="IPR009057">
    <property type="entry name" value="Homeodomain-like_sf"/>
</dbReference>
<evidence type="ECO:0000313" key="7">
    <source>
        <dbReference type="EMBL" id="HGN84988.1"/>
    </source>
</evidence>
<proteinExistence type="predicted"/>
<dbReference type="Gene3D" id="1.10.357.10">
    <property type="entry name" value="Tetracycline Repressor, domain 2"/>
    <property type="match status" value="1"/>
</dbReference>
<dbReference type="PANTHER" id="PTHR30055">
    <property type="entry name" value="HTH-TYPE TRANSCRIPTIONAL REGULATOR RUTR"/>
    <property type="match status" value="1"/>
</dbReference>
<comment type="caution">
    <text evidence="6">The sequence shown here is derived from an EMBL/GenBank/DDBJ whole genome shotgun (WGS) entry which is preliminary data.</text>
</comment>
<dbReference type="SUPFAM" id="SSF46689">
    <property type="entry name" value="Homeodomain-like"/>
    <property type="match status" value="1"/>
</dbReference>
<dbReference type="EMBL" id="DTCX01000440">
    <property type="protein sequence ID" value="HGL50491.1"/>
    <property type="molecule type" value="Genomic_DNA"/>
</dbReference>
<evidence type="ECO:0000256" key="1">
    <source>
        <dbReference type="ARBA" id="ARBA00023015"/>
    </source>
</evidence>
<keyword evidence="3" id="KW-0804">Transcription</keyword>
<feature type="domain" description="HTH tetR-type" evidence="5">
    <location>
        <begin position="1"/>
        <end position="61"/>
    </location>
</feature>
<dbReference type="Pfam" id="PF00440">
    <property type="entry name" value="TetR_N"/>
    <property type="match status" value="1"/>
</dbReference>
<dbReference type="InterPro" id="IPR001647">
    <property type="entry name" value="HTH_TetR"/>
</dbReference>
<keyword evidence="2 4" id="KW-0238">DNA-binding</keyword>
<organism evidence="6">
    <name type="scientific">Thermus tengchongensis</name>
    <dbReference type="NCBI Taxonomy" id="1214928"/>
    <lineage>
        <taxon>Bacteria</taxon>
        <taxon>Thermotogati</taxon>
        <taxon>Deinococcota</taxon>
        <taxon>Deinococci</taxon>
        <taxon>Thermales</taxon>
        <taxon>Thermaceae</taxon>
        <taxon>Thermus</taxon>
    </lineage>
</organism>
<dbReference type="PROSITE" id="PS50977">
    <property type="entry name" value="HTH_TETR_2"/>
    <property type="match status" value="1"/>
</dbReference>
<sequence length="180" mass="19870">MDTRSRILQAARRAFAERGYAATRLDELAAELGLTKGAFYHHFPSKKALLAALLEESRLRAQAALEEEGPLEERLLRYALAYREGVEPLAALVTAHGGRGGEEEARFLAQEAMRQEMAHLNAFFEALYPGRGRSLAALFSSLVHGAHMLERHVGGYRAEELLQDWVRVFVKGLPKGAGGV</sequence>
<protein>
    <submittedName>
        <fullName evidence="6">TetR/AcrR family transcriptional regulator</fullName>
    </submittedName>
</protein>
<dbReference type="GO" id="GO:0000976">
    <property type="term" value="F:transcription cis-regulatory region binding"/>
    <property type="evidence" value="ECO:0007669"/>
    <property type="project" value="TreeGrafter"/>
</dbReference>
<accession>A0A7V4E6E9</accession>
<evidence type="ECO:0000313" key="6">
    <source>
        <dbReference type="EMBL" id="HGL50491.1"/>
    </source>
</evidence>
<dbReference type="EMBL" id="DTAB01000138">
    <property type="protein sequence ID" value="HGN84988.1"/>
    <property type="molecule type" value="Genomic_DNA"/>
</dbReference>
<dbReference type="PANTHER" id="PTHR30055:SF181">
    <property type="entry name" value="BLR6905 PROTEIN"/>
    <property type="match status" value="1"/>
</dbReference>
<feature type="DNA-binding region" description="H-T-H motif" evidence="4">
    <location>
        <begin position="24"/>
        <end position="43"/>
    </location>
</feature>
<reference evidence="6" key="1">
    <citation type="journal article" date="2020" name="mSystems">
        <title>Genome- and Community-Level Interaction Insights into Carbon Utilization and Element Cycling Functions of Hydrothermarchaeota in Hydrothermal Sediment.</title>
        <authorList>
            <person name="Zhou Z."/>
            <person name="Liu Y."/>
            <person name="Xu W."/>
            <person name="Pan J."/>
            <person name="Luo Z.H."/>
            <person name="Li M."/>
        </authorList>
    </citation>
    <scope>NUCLEOTIDE SEQUENCE [LARGE SCALE GENOMIC DNA]</scope>
    <source>
        <strain evidence="7">SpSt-611</strain>
        <strain evidence="6">SpSt-679</strain>
    </source>
</reference>
<evidence type="ECO:0000256" key="2">
    <source>
        <dbReference type="ARBA" id="ARBA00023125"/>
    </source>
</evidence>
<dbReference type="GO" id="GO:0003700">
    <property type="term" value="F:DNA-binding transcription factor activity"/>
    <property type="evidence" value="ECO:0007669"/>
    <property type="project" value="TreeGrafter"/>
</dbReference>